<feature type="compositionally biased region" description="Acidic residues" evidence="1">
    <location>
        <begin position="19"/>
        <end position="30"/>
    </location>
</feature>
<dbReference type="Proteomes" id="UP000663829">
    <property type="component" value="Unassembled WGS sequence"/>
</dbReference>
<dbReference type="Proteomes" id="UP000681722">
    <property type="component" value="Unassembled WGS sequence"/>
</dbReference>
<organism evidence="2 4">
    <name type="scientific">Didymodactylos carnosus</name>
    <dbReference type="NCBI Taxonomy" id="1234261"/>
    <lineage>
        <taxon>Eukaryota</taxon>
        <taxon>Metazoa</taxon>
        <taxon>Spiralia</taxon>
        <taxon>Gnathifera</taxon>
        <taxon>Rotifera</taxon>
        <taxon>Eurotatoria</taxon>
        <taxon>Bdelloidea</taxon>
        <taxon>Philodinida</taxon>
        <taxon>Philodinidae</taxon>
        <taxon>Didymodactylos</taxon>
    </lineage>
</organism>
<sequence>SGQDMTKNAADLTRVSSQPEEENKEPENDDGYSGGTHRESQVATALRIRLSLAEFGRNVLSTLFANNELATHTMPPLHRHKRRPTDPPTLDADKIDILKTDDDGGDTGADNRTNNETE</sequence>
<evidence type="ECO:0000313" key="3">
    <source>
        <dbReference type="EMBL" id="CAF3941137.1"/>
    </source>
</evidence>
<feature type="compositionally biased region" description="Basic and acidic residues" evidence="1">
    <location>
        <begin position="91"/>
        <end position="102"/>
    </location>
</feature>
<gene>
    <name evidence="2" type="ORF">GPM918_LOCUS22498</name>
    <name evidence="3" type="ORF">SRO942_LOCUS22496</name>
</gene>
<reference evidence="2" key="1">
    <citation type="submission" date="2021-02" db="EMBL/GenBank/DDBJ databases">
        <authorList>
            <person name="Nowell W R."/>
        </authorList>
    </citation>
    <scope>NUCLEOTIDE SEQUENCE</scope>
</reference>
<protein>
    <submittedName>
        <fullName evidence="2">Uncharacterized protein</fullName>
    </submittedName>
</protein>
<evidence type="ECO:0000256" key="1">
    <source>
        <dbReference type="SAM" id="MobiDB-lite"/>
    </source>
</evidence>
<dbReference type="AlphaFoldDB" id="A0A814UV79"/>
<dbReference type="EMBL" id="CAJNOQ010007730">
    <property type="protein sequence ID" value="CAF1177078.1"/>
    <property type="molecule type" value="Genomic_DNA"/>
</dbReference>
<proteinExistence type="predicted"/>
<feature type="region of interest" description="Disordered" evidence="1">
    <location>
        <begin position="1"/>
        <end position="41"/>
    </location>
</feature>
<feature type="non-terminal residue" evidence="2">
    <location>
        <position position="118"/>
    </location>
</feature>
<accession>A0A814UV79</accession>
<evidence type="ECO:0000313" key="2">
    <source>
        <dbReference type="EMBL" id="CAF1177078.1"/>
    </source>
</evidence>
<keyword evidence="4" id="KW-1185">Reference proteome</keyword>
<dbReference type="EMBL" id="CAJOBC010007729">
    <property type="protein sequence ID" value="CAF3941137.1"/>
    <property type="molecule type" value="Genomic_DNA"/>
</dbReference>
<evidence type="ECO:0000313" key="4">
    <source>
        <dbReference type="Proteomes" id="UP000663829"/>
    </source>
</evidence>
<name>A0A814UV79_9BILA</name>
<comment type="caution">
    <text evidence="2">The sequence shown here is derived from an EMBL/GenBank/DDBJ whole genome shotgun (WGS) entry which is preliminary data.</text>
</comment>
<feature type="region of interest" description="Disordered" evidence="1">
    <location>
        <begin position="69"/>
        <end position="118"/>
    </location>
</feature>